<feature type="transmembrane region" description="Helical" evidence="7">
    <location>
        <begin position="77"/>
        <end position="95"/>
    </location>
</feature>
<dbReference type="OMA" id="SNLTQMC"/>
<comment type="similarity">
    <text evidence="2">Belongs to the major facilitator superfamily. Proton-dependent oligopeptide transporter (POT/PTR) (TC 2.A.17) family.</text>
</comment>
<dbReference type="PANTHER" id="PTHR11654">
    <property type="entry name" value="OLIGOPEPTIDE TRANSPORTER-RELATED"/>
    <property type="match status" value="1"/>
</dbReference>
<dbReference type="InterPro" id="IPR036259">
    <property type="entry name" value="MFS_trans_sf"/>
</dbReference>
<feature type="transmembrane region" description="Helical" evidence="7">
    <location>
        <begin position="453"/>
        <end position="475"/>
    </location>
</feature>
<feature type="transmembrane region" description="Helical" evidence="7">
    <location>
        <begin position="43"/>
        <end position="65"/>
    </location>
</feature>
<dbReference type="InterPro" id="IPR000109">
    <property type="entry name" value="POT_fam"/>
</dbReference>
<feature type="region of interest" description="Disordered" evidence="6">
    <location>
        <begin position="229"/>
        <end position="260"/>
    </location>
</feature>
<dbReference type="AlphaFoldDB" id="X6NUH1"/>
<comment type="caution">
    <text evidence="8">The sequence shown here is derived from an EMBL/GenBank/DDBJ whole genome shotgun (WGS) entry which is preliminary data.</text>
</comment>
<dbReference type="Pfam" id="PF00854">
    <property type="entry name" value="PTR2"/>
    <property type="match status" value="1"/>
</dbReference>
<evidence type="ECO:0000313" key="9">
    <source>
        <dbReference type="Proteomes" id="UP000023152"/>
    </source>
</evidence>
<feature type="region of interest" description="Disordered" evidence="6">
    <location>
        <begin position="540"/>
        <end position="566"/>
    </location>
</feature>
<evidence type="ECO:0000256" key="2">
    <source>
        <dbReference type="ARBA" id="ARBA00005982"/>
    </source>
</evidence>
<dbReference type="SUPFAM" id="SSF103473">
    <property type="entry name" value="MFS general substrate transporter"/>
    <property type="match status" value="1"/>
</dbReference>
<keyword evidence="5 7" id="KW-0472">Membrane</keyword>
<feature type="transmembrane region" description="Helical" evidence="7">
    <location>
        <begin position="416"/>
        <end position="441"/>
    </location>
</feature>
<organism evidence="8 9">
    <name type="scientific">Reticulomyxa filosa</name>
    <dbReference type="NCBI Taxonomy" id="46433"/>
    <lineage>
        <taxon>Eukaryota</taxon>
        <taxon>Sar</taxon>
        <taxon>Rhizaria</taxon>
        <taxon>Retaria</taxon>
        <taxon>Foraminifera</taxon>
        <taxon>Monothalamids</taxon>
        <taxon>Reticulomyxidae</taxon>
        <taxon>Reticulomyxa</taxon>
    </lineage>
</organism>
<evidence type="ECO:0000313" key="8">
    <source>
        <dbReference type="EMBL" id="ETO29573.1"/>
    </source>
</evidence>
<accession>X6NUH1</accession>
<dbReference type="EMBL" id="ASPP01005980">
    <property type="protein sequence ID" value="ETO29573.1"/>
    <property type="molecule type" value="Genomic_DNA"/>
</dbReference>
<dbReference type="GO" id="GO:0022857">
    <property type="term" value="F:transmembrane transporter activity"/>
    <property type="evidence" value="ECO:0007669"/>
    <property type="project" value="InterPro"/>
</dbReference>
<gene>
    <name evidence="8" type="ORF">RFI_07546</name>
</gene>
<name>X6NUH1_RETFI</name>
<protein>
    <submittedName>
        <fullName evidence="8">Uncharacterized protein</fullName>
    </submittedName>
</protein>
<feature type="transmembrane region" description="Helical" evidence="7">
    <location>
        <begin position="328"/>
        <end position="350"/>
    </location>
</feature>
<dbReference type="Proteomes" id="UP000023152">
    <property type="component" value="Unassembled WGS sequence"/>
</dbReference>
<evidence type="ECO:0000256" key="7">
    <source>
        <dbReference type="SAM" id="Phobius"/>
    </source>
</evidence>
<evidence type="ECO:0000256" key="4">
    <source>
        <dbReference type="ARBA" id="ARBA00022989"/>
    </source>
</evidence>
<dbReference type="Gene3D" id="1.20.1250.20">
    <property type="entry name" value="MFS general substrate transporter like domains"/>
    <property type="match status" value="1"/>
</dbReference>
<evidence type="ECO:0000256" key="1">
    <source>
        <dbReference type="ARBA" id="ARBA00004141"/>
    </source>
</evidence>
<reference evidence="8 9" key="1">
    <citation type="journal article" date="2013" name="Curr. Biol.">
        <title>The Genome of the Foraminiferan Reticulomyxa filosa.</title>
        <authorList>
            <person name="Glockner G."/>
            <person name="Hulsmann N."/>
            <person name="Schleicher M."/>
            <person name="Noegel A.A."/>
            <person name="Eichinger L."/>
            <person name="Gallinger C."/>
            <person name="Pawlowski J."/>
            <person name="Sierra R."/>
            <person name="Euteneuer U."/>
            <person name="Pillet L."/>
            <person name="Moustafa A."/>
            <person name="Platzer M."/>
            <person name="Groth M."/>
            <person name="Szafranski K."/>
            <person name="Schliwa M."/>
        </authorList>
    </citation>
    <scope>NUCLEOTIDE SEQUENCE [LARGE SCALE GENOMIC DNA]</scope>
</reference>
<sequence>MNFMKMAAPTQAIILTEFCERFAYYGILSSLQLFLRNYLHQSTAVSIVSVNIFSAICYLSPLFGGHIADNYIGRYKVIYYALFMYVFSVGRTGGIKGNVFPFGSDQLDDRSASYKEDLQSFSNWFYFGINVGALLAFTVVAYLCQDVSFAIGWSLPALSIFIDSGLLVFWHNDTRYRHMPPVGSKLTDLYGCTKLAWSRRHIRKVQLESETGKHERKATEKLEVSYVETAEDHPSKHGSDNEKDKGNDNDNDNDNDNESVKELPNHWLDIAKIEHGGLYDEETVEEVKQVYRLIPYMLFQISYCIVDSAQTTLFFAQGCQMDYTVRSFAMPIALLTVGDMLAILLLIPLLEKKIYPYLREHFGLPITTLQRTGVGYFVAVLTMFIAGVIEIERKRSGTIHDKTSTCGDVPVHHLSIFWLFLISALIGISEVFANVAGLEYFYTESPESCKSTVFSFSLAASGIGSVLSCLFIGLVNSNHNDPWITNNLDNGHLEYYYFLLAIIMLFSLLLFIPFAMGYVYREDIHSQYISLDKQDRVEMNATSSREPNDAKHGSDHDALVDGSSVL</sequence>
<feature type="transmembrane region" description="Helical" evidence="7">
    <location>
        <begin position="495"/>
        <end position="520"/>
    </location>
</feature>
<keyword evidence="4 7" id="KW-1133">Transmembrane helix</keyword>
<feature type="transmembrane region" description="Helical" evidence="7">
    <location>
        <begin position="371"/>
        <end position="389"/>
    </location>
</feature>
<evidence type="ECO:0000256" key="6">
    <source>
        <dbReference type="SAM" id="MobiDB-lite"/>
    </source>
</evidence>
<evidence type="ECO:0000256" key="5">
    <source>
        <dbReference type="ARBA" id="ARBA00023136"/>
    </source>
</evidence>
<dbReference type="OrthoDB" id="8904098at2759"/>
<feature type="compositionally biased region" description="Basic and acidic residues" evidence="6">
    <location>
        <begin position="230"/>
        <end position="248"/>
    </location>
</feature>
<dbReference type="GO" id="GO:0016020">
    <property type="term" value="C:membrane"/>
    <property type="evidence" value="ECO:0007669"/>
    <property type="project" value="UniProtKB-SubCell"/>
</dbReference>
<keyword evidence="3 7" id="KW-0812">Transmembrane</keyword>
<feature type="transmembrane region" description="Helical" evidence="7">
    <location>
        <begin position="150"/>
        <end position="170"/>
    </location>
</feature>
<feature type="transmembrane region" description="Helical" evidence="7">
    <location>
        <begin position="124"/>
        <end position="143"/>
    </location>
</feature>
<proteinExistence type="inferred from homology"/>
<keyword evidence="9" id="KW-1185">Reference proteome</keyword>
<evidence type="ECO:0000256" key="3">
    <source>
        <dbReference type="ARBA" id="ARBA00022692"/>
    </source>
</evidence>
<comment type="subcellular location">
    <subcellularLocation>
        <location evidence="1">Membrane</location>
        <topology evidence="1">Multi-pass membrane protein</topology>
    </subcellularLocation>
</comment>
<feature type="compositionally biased region" description="Basic and acidic residues" evidence="6">
    <location>
        <begin position="546"/>
        <end position="559"/>
    </location>
</feature>